<comment type="similarity">
    <text evidence="7">Belongs to the peptidase S1 family. CLIP subfamily.</text>
</comment>
<evidence type="ECO:0000259" key="9">
    <source>
        <dbReference type="PROSITE" id="PS50240"/>
    </source>
</evidence>
<dbReference type="InterPro" id="IPR043504">
    <property type="entry name" value="Peptidase_S1_PA_chymotrypsin"/>
</dbReference>
<feature type="signal peptide" evidence="8">
    <location>
        <begin position="1"/>
        <end position="22"/>
    </location>
</feature>
<dbReference type="GO" id="GO:0046872">
    <property type="term" value="F:metal ion binding"/>
    <property type="evidence" value="ECO:0007669"/>
    <property type="project" value="UniProtKB-KW"/>
</dbReference>
<evidence type="ECO:0000256" key="8">
    <source>
        <dbReference type="SAM" id="SignalP"/>
    </source>
</evidence>
<dbReference type="Pfam" id="PF00089">
    <property type="entry name" value="Trypsin"/>
    <property type="match status" value="1"/>
</dbReference>
<keyword evidence="10" id="KW-1185">Reference proteome</keyword>
<dbReference type="RefSeq" id="XP_017017447.1">
    <property type="nucleotide sequence ID" value="XM_017161958.3"/>
</dbReference>
<proteinExistence type="inferred from homology"/>
<keyword evidence="3" id="KW-0106">Calcium</keyword>
<keyword evidence="1" id="KW-0479">Metal-binding</keyword>
<dbReference type="InterPro" id="IPR051487">
    <property type="entry name" value="Ser/Thr_Proteases_Immune/Dev"/>
</dbReference>
<dbReference type="GO" id="GO:0006508">
    <property type="term" value="P:proteolysis"/>
    <property type="evidence" value="ECO:0007669"/>
    <property type="project" value="InterPro"/>
</dbReference>
<dbReference type="PROSITE" id="PS00134">
    <property type="entry name" value="TRYPSIN_HIS"/>
    <property type="match status" value="1"/>
</dbReference>
<evidence type="ECO:0000256" key="2">
    <source>
        <dbReference type="ARBA" id="ARBA00022729"/>
    </source>
</evidence>
<evidence type="ECO:0000256" key="5">
    <source>
        <dbReference type="ARBA" id="ARBA00023157"/>
    </source>
</evidence>
<dbReference type="InterPro" id="IPR001254">
    <property type="entry name" value="Trypsin_dom"/>
</dbReference>
<evidence type="ECO:0000256" key="6">
    <source>
        <dbReference type="ARBA" id="ARBA00023180"/>
    </source>
</evidence>
<evidence type="ECO:0000313" key="10">
    <source>
        <dbReference type="Proteomes" id="UP001652661"/>
    </source>
</evidence>
<dbReference type="SMART" id="SM00020">
    <property type="entry name" value="Tryp_SPc"/>
    <property type="match status" value="1"/>
</dbReference>
<dbReference type="PROSITE" id="PS50240">
    <property type="entry name" value="TRYPSIN_DOM"/>
    <property type="match status" value="1"/>
</dbReference>
<name>A0A6P4HNS0_DROKI</name>
<evidence type="ECO:0000313" key="11">
    <source>
        <dbReference type="RefSeq" id="XP_017017447.1"/>
    </source>
</evidence>
<protein>
    <submittedName>
        <fullName evidence="11">Phenoloxidase-activating factor 3</fullName>
    </submittedName>
</protein>
<dbReference type="FunFam" id="2.40.10.10:FF:000028">
    <property type="entry name" value="Serine protease easter"/>
    <property type="match status" value="1"/>
</dbReference>
<dbReference type="OrthoDB" id="6732254at2759"/>
<feature type="domain" description="Peptidase S1" evidence="9">
    <location>
        <begin position="20"/>
        <end position="279"/>
    </location>
</feature>
<evidence type="ECO:0000256" key="3">
    <source>
        <dbReference type="ARBA" id="ARBA00022837"/>
    </source>
</evidence>
<dbReference type="GeneID" id="108071267"/>
<keyword evidence="2 8" id="KW-0732">Signal</keyword>
<dbReference type="PANTHER" id="PTHR24256">
    <property type="entry name" value="TRYPTASE-RELATED"/>
    <property type="match status" value="1"/>
</dbReference>
<feature type="chain" id="PRO_5028357945" evidence="8">
    <location>
        <begin position="23"/>
        <end position="279"/>
    </location>
</feature>
<sequence length="279" mass="30928">MRSPVFLISLVSLSILFSTAVGQNCGKLDEKQFKNNSTTTEIDEHPWIARVEHTDRSGDRSWGCVGVLIDARRVLTAAHCVLRPTFEVTAVIFGDWDGSNDVADPDCNSEGRCTPTPQRVTVSEVKVRPDYSPENIQNDLAIITLRKDVEYSDYIQPICLPSATKSEVPNGDLTVAGFERPPLRERGEVNLIKERIKMPFTRKSGAECHKQLSQFPAELICGSTERDPLSGSALVETSGTPRKYHLTGIAVAGFYSKSLKTDFQGHVNIRSHLNWINAL</sequence>
<reference evidence="11" key="1">
    <citation type="submission" date="2025-08" db="UniProtKB">
        <authorList>
            <consortium name="RefSeq"/>
        </authorList>
    </citation>
    <scope>IDENTIFICATION</scope>
    <source>
        <strain evidence="11">14028-0561.14</strain>
        <tissue evidence="11">Whole fly</tissue>
    </source>
</reference>
<keyword evidence="6" id="KW-0325">Glycoprotein</keyword>
<keyword evidence="4" id="KW-0865">Zymogen</keyword>
<accession>A0A6P4HNS0</accession>
<evidence type="ECO:0000256" key="1">
    <source>
        <dbReference type="ARBA" id="ARBA00022723"/>
    </source>
</evidence>
<dbReference type="Proteomes" id="UP001652661">
    <property type="component" value="Chromosome 3R"/>
</dbReference>
<dbReference type="InterPro" id="IPR009003">
    <property type="entry name" value="Peptidase_S1_PA"/>
</dbReference>
<dbReference type="GO" id="GO:0004252">
    <property type="term" value="F:serine-type endopeptidase activity"/>
    <property type="evidence" value="ECO:0007669"/>
    <property type="project" value="InterPro"/>
</dbReference>
<dbReference type="AlphaFoldDB" id="A0A6P4HNS0"/>
<evidence type="ECO:0000256" key="7">
    <source>
        <dbReference type="ARBA" id="ARBA00024195"/>
    </source>
</evidence>
<organism evidence="10 11">
    <name type="scientific">Drosophila kikkawai</name>
    <name type="common">Fruit fly</name>
    <dbReference type="NCBI Taxonomy" id="30033"/>
    <lineage>
        <taxon>Eukaryota</taxon>
        <taxon>Metazoa</taxon>
        <taxon>Ecdysozoa</taxon>
        <taxon>Arthropoda</taxon>
        <taxon>Hexapoda</taxon>
        <taxon>Insecta</taxon>
        <taxon>Pterygota</taxon>
        <taxon>Neoptera</taxon>
        <taxon>Endopterygota</taxon>
        <taxon>Diptera</taxon>
        <taxon>Brachycera</taxon>
        <taxon>Muscomorpha</taxon>
        <taxon>Ephydroidea</taxon>
        <taxon>Drosophilidae</taxon>
        <taxon>Drosophila</taxon>
        <taxon>Sophophora</taxon>
    </lineage>
</organism>
<gene>
    <name evidence="11" type="primary">LOC108071267</name>
</gene>
<dbReference type="Gene3D" id="2.40.10.10">
    <property type="entry name" value="Trypsin-like serine proteases"/>
    <property type="match status" value="1"/>
</dbReference>
<dbReference type="InterPro" id="IPR018114">
    <property type="entry name" value="TRYPSIN_HIS"/>
</dbReference>
<evidence type="ECO:0000256" key="4">
    <source>
        <dbReference type="ARBA" id="ARBA00023145"/>
    </source>
</evidence>
<keyword evidence="5" id="KW-1015">Disulfide bond</keyword>
<dbReference type="SUPFAM" id="SSF50494">
    <property type="entry name" value="Trypsin-like serine proteases"/>
    <property type="match status" value="1"/>
</dbReference>